<organism evidence="7 8">
    <name type="scientific">Roseivirga seohaensis subsp. aquiponti</name>
    <dbReference type="NCBI Taxonomy" id="1566026"/>
    <lineage>
        <taxon>Bacteria</taxon>
        <taxon>Pseudomonadati</taxon>
        <taxon>Bacteroidota</taxon>
        <taxon>Cytophagia</taxon>
        <taxon>Cytophagales</taxon>
        <taxon>Roseivirgaceae</taxon>
        <taxon>Roseivirga</taxon>
    </lineage>
</organism>
<dbReference type="Gene3D" id="1.20.120.580">
    <property type="entry name" value="bsu32300-like"/>
    <property type="match status" value="1"/>
</dbReference>
<dbReference type="InterPro" id="IPR051813">
    <property type="entry name" value="HepT_RNase_toxin"/>
</dbReference>
<evidence type="ECO:0000256" key="2">
    <source>
        <dbReference type="ARBA" id="ARBA00022649"/>
    </source>
</evidence>
<sequence>MQPRALKYILDIESVIEELEHFKSLVENNFENYQKEIVVKRATERNLEIIGEAIKKFHSIEPNLKISSSAKIIGLRNLIAHAYDSVDDEIIWAIIQKNIPALSEEIKKIKAGN</sequence>
<comment type="caution">
    <text evidence="7">The sequence shown here is derived from an EMBL/GenBank/DDBJ whole genome shotgun (WGS) entry which is preliminary data.</text>
</comment>
<keyword evidence="5" id="KW-0378">Hydrolase</keyword>
<keyword evidence="1" id="KW-0597">Phosphoprotein</keyword>
<comment type="similarity">
    <text evidence="6">Belongs to the HepT RNase toxin family.</text>
</comment>
<dbReference type="EMBL" id="JSVA01000007">
    <property type="protein sequence ID" value="KOF03518.1"/>
    <property type="molecule type" value="Genomic_DNA"/>
</dbReference>
<gene>
    <name evidence="7" type="ORF">OB69_06455</name>
</gene>
<dbReference type="OrthoDB" id="955324at2"/>
<evidence type="ECO:0000313" key="8">
    <source>
        <dbReference type="Proteomes" id="UP000036908"/>
    </source>
</evidence>
<dbReference type="PANTHER" id="PTHR34139:SF1">
    <property type="entry name" value="RNASE MJ1380-RELATED"/>
    <property type="match status" value="1"/>
</dbReference>
<reference evidence="8" key="1">
    <citation type="submission" date="2014-11" db="EMBL/GenBank/DDBJ databases">
        <title>Genome sequencing of Roseivirga sp. D-25.</title>
        <authorList>
            <person name="Selvaratnam C."/>
            <person name="Thevarajoo S."/>
            <person name="Goh K.M."/>
            <person name="Eee R."/>
            <person name="Chan K.-G."/>
            <person name="Chong C.S."/>
        </authorList>
    </citation>
    <scope>NUCLEOTIDE SEQUENCE [LARGE SCALE GENOMIC DNA]</scope>
    <source>
        <strain evidence="8">D-25</strain>
    </source>
</reference>
<dbReference type="Proteomes" id="UP000036908">
    <property type="component" value="Unassembled WGS sequence"/>
</dbReference>
<dbReference type="Pfam" id="PF01934">
    <property type="entry name" value="HepT-like"/>
    <property type="match status" value="1"/>
</dbReference>
<name>A0A0L8ALZ1_9BACT</name>
<keyword evidence="4" id="KW-0547">Nucleotide-binding</keyword>
<dbReference type="GO" id="GO:0016787">
    <property type="term" value="F:hydrolase activity"/>
    <property type="evidence" value="ECO:0007669"/>
    <property type="project" value="UniProtKB-KW"/>
</dbReference>
<proteinExistence type="inferred from homology"/>
<dbReference type="RefSeq" id="WP_053222884.1">
    <property type="nucleotide sequence ID" value="NZ_JSVA01000007.1"/>
</dbReference>
<dbReference type="GO" id="GO:0004540">
    <property type="term" value="F:RNA nuclease activity"/>
    <property type="evidence" value="ECO:0007669"/>
    <property type="project" value="InterPro"/>
</dbReference>
<dbReference type="PANTHER" id="PTHR34139">
    <property type="entry name" value="UPF0331 PROTEIN MJ0127"/>
    <property type="match status" value="1"/>
</dbReference>
<protein>
    <submittedName>
        <fullName evidence="7">Antitoxin</fullName>
    </submittedName>
</protein>
<evidence type="ECO:0000256" key="6">
    <source>
        <dbReference type="ARBA" id="ARBA00024207"/>
    </source>
</evidence>
<dbReference type="GO" id="GO:0000166">
    <property type="term" value="F:nucleotide binding"/>
    <property type="evidence" value="ECO:0007669"/>
    <property type="project" value="UniProtKB-KW"/>
</dbReference>
<dbReference type="AlphaFoldDB" id="A0A0L8ALZ1"/>
<keyword evidence="3" id="KW-0540">Nuclease</keyword>
<accession>A0A0L8ALZ1</accession>
<keyword evidence="2" id="KW-1277">Toxin-antitoxin system</keyword>
<dbReference type="PATRIC" id="fig|1566026.4.peg.3119"/>
<keyword evidence="8" id="KW-1185">Reference proteome</keyword>
<dbReference type="GO" id="GO:0110001">
    <property type="term" value="C:toxin-antitoxin complex"/>
    <property type="evidence" value="ECO:0007669"/>
    <property type="project" value="InterPro"/>
</dbReference>
<evidence type="ECO:0000256" key="4">
    <source>
        <dbReference type="ARBA" id="ARBA00022741"/>
    </source>
</evidence>
<evidence type="ECO:0000256" key="3">
    <source>
        <dbReference type="ARBA" id="ARBA00022722"/>
    </source>
</evidence>
<evidence type="ECO:0000313" key="7">
    <source>
        <dbReference type="EMBL" id="KOF03518.1"/>
    </source>
</evidence>
<dbReference type="InterPro" id="IPR037038">
    <property type="entry name" value="HepT-like_sf"/>
</dbReference>
<dbReference type="InterPro" id="IPR008201">
    <property type="entry name" value="HepT-like"/>
</dbReference>
<evidence type="ECO:0000256" key="1">
    <source>
        <dbReference type="ARBA" id="ARBA00022553"/>
    </source>
</evidence>
<evidence type="ECO:0000256" key="5">
    <source>
        <dbReference type="ARBA" id="ARBA00022801"/>
    </source>
</evidence>